<evidence type="ECO:0000256" key="2">
    <source>
        <dbReference type="ARBA" id="ARBA00022679"/>
    </source>
</evidence>
<protein>
    <submittedName>
        <fullName evidence="7">Gamma-glutamyltransferase</fullName>
        <ecNumber evidence="7">2.3.2.2</ecNumber>
    </submittedName>
</protein>
<proteinExistence type="inferred from homology"/>
<dbReference type="RefSeq" id="WP_319989853.1">
    <property type="nucleotide sequence ID" value="NZ_JAXAVV010000037.1"/>
</dbReference>
<dbReference type="PRINTS" id="PR01210">
    <property type="entry name" value="GGTRANSPTASE"/>
</dbReference>
<dbReference type="Gene3D" id="3.60.20.40">
    <property type="match status" value="1"/>
</dbReference>
<dbReference type="EC" id="2.3.2.2" evidence="7"/>
<feature type="region of interest" description="Disordered" evidence="5">
    <location>
        <begin position="21"/>
        <end position="40"/>
    </location>
</feature>
<evidence type="ECO:0000256" key="4">
    <source>
        <dbReference type="ARBA" id="ARBA00023145"/>
    </source>
</evidence>
<evidence type="ECO:0000256" key="6">
    <source>
        <dbReference type="SAM" id="SignalP"/>
    </source>
</evidence>
<dbReference type="Gene3D" id="1.10.246.130">
    <property type="match status" value="1"/>
</dbReference>
<comment type="caution">
    <text evidence="7">The sequence shown here is derived from an EMBL/GenBank/DDBJ whole genome shotgun (WGS) entry which is preliminary data.</text>
</comment>
<keyword evidence="3" id="KW-0378">Hydrolase</keyword>
<dbReference type="PANTHER" id="PTHR43199">
    <property type="entry name" value="GLUTATHIONE HYDROLASE"/>
    <property type="match status" value="1"/>
</dbReference>
<dbReference type="GO" id="GO:0103068">
    <property type="term" value="F:leukotriene C4 gamma-glutamyl transferase activity"/>
    <property type="evidence" value="ECO:0007669"/>
    <property type="project" value="UniProtKB-EC"/>
</dbReference>
<evidence type="ECO:0000256" key="5">
    <source>
        <dbReference type="SAM" id="MobiDB-lite"/>
    </source>
</evidence>
<dbReference type="InterPro" id="IPR043137">
    <property type="entry name" value="GGT_ssub_C"/>
</dbReference>
<name>A0ABU4U774_9PSEU</name>
<gene>
    <name evidence="7" type="ORF">SK571_42940</name>
</gene>
<dbReference type="PANTHER" id="PTHR43199:SF1">
    <property type="entry name" value="GLUTATHIONE HYDROLASE PROENZYME"/>
    <property type="match status" value="1"/>
</dbReference>
<keyword evidence="6" id="KW-0732">Signal</keyword>
<organism evidence="7 8">
    <name type="scientific">Lentzea kristufekii</name>
    <dbReference type="NCBI Taxonomy" id="3095430"/>
    <lineage>
        <taxon>Bacteria</taxon>
        <taxon>Bacillati</taxon>
        <taxon>Actinomycetota</taxon>
        <taxon>Actinomycetes</taxon>
        <taxon>Pseudonocardiales</taxon>
        <taxon>Pseudonocardiaceae</taxon>
        <taxon>Lentzea</taxon>
    </lineage>
</organism>
<reference evidence="7 8" key="1">
    <citation type="submission" date="2023-11" db="EMBL/GenBank/DDBJ databases">
        <title>Lentzea sokolovensis, sp. nov., Lentzea kristufkii, sp. nov., and Lentzea miocenensis, sp. nov., rare actinobacteria from Sokolov Coal Basin, Miocene lacustrine sediment, Czech Republic.</title>
        <authorList>
            <person name="Lara A."/>
            <person name="Kotroba L."/>
            <person name="Nouioui I."/>
            <person name="Neumann-Schaal M."/>
            <person name="Mast Y."/>
            <person name="Chronakova A."/>
        </authorList>
    </citation>
    <scope>NUCLEOTIDE SEQUENCE [LARGE SCALE GENOMIC DNA]</scope>
    <source>
        <strain evidence="7 8">BCCO 10_0798</strain>
    </source>
</reference>
<feature type="signal peptide" evidence="6">
    <location>
        <begin position="1"/>
        <end position="19"/>
    </location>
</feature>
<feature type="chain" id="PRO_5046354360" evidence="6">
    <location>
        <begin position="20"/>
        <end position="586"/>
    </location>
</feature>
<accession>A0ABU4U774</accession>
<keyword evidence="2 7" id="KW-0808">Transferase</keyword>
<dbReference type="InterPro" id="IPR043138">
    <property type="entry name" value="GGT_lsub"/>
</dbReference>
<dbReference type="SUPFAM" id="SSF56235">
    <property type="entry name" value="N-terminal nucleophile aminohydrolases (Ntn hydrolases)"/>
    <property type="match status" value="1"/>
</dbReference>
<keyword evidence="7" id="KW-0012">Acyltransferase</keyword>
<dbReference type="Pfam" id="PF01019">
    <property type="entry name" value="G_glu_transpept"/>
    <property type="match status" value="1"/>
</dbReference>
<dbReference type="EMBL" id="JAXAVV010000037">
    <property type="protein sequence ID" value="MDX8056173.1"/>
    <property type="molecule type" value="Genomic_DNA"/>
</dbReference>
<feature type="region of interest" description="Disordered" evidence="5">
    <location>
        <begin position="368"/>
        <end position="396"/>
    </location>
</feature>
<evidence type="ECO:0000313" key="7">
    <source>
        <dbReference type="EMBL" id="MDX8056173.1"/>
    </source>
</evidence>
<dbReference type="InterPro" id="IPR051792">
    <property type="entry name" value="GGT_bact"/>
</dbReference>
<evidence type="ECO:0000256" key="1">
    <source>
        <dbReference type="ARBA" id="ARBA00009381"/>
    </source>
</evidence>
<comment type="similarity">
    <text evidence="1">Belongs to the gamma-glutamyltransferase family.</text>
</comment>
<evidence type="ECO:0000313" key="8">
    <source>
        <dbReference type="Proteomes" id="UP001271792"/>
    </source>
</evidence>
<sequence length="586" mass="60837">MTLLSAVLSLALTASVLTAPAPGAPRLTEQTGSGGAVSSVDPDASAVGVEVLRRGGNAVDAAVATAAALGVTDPFSTGIAGGGFFVHYQASTRRVSTIDGRETAPAAVHEQLFVENGAAIAFDEAMTSGLSVGVPGNPATWRHTLARWGTLSLGQALAPAEAIARRGFVVDETFHRQVANNAGRFADFTSSRKLFLPGGKPPAVGSTFRNPELADTYRELARTNLVSLYGGSLGRDVVRTVRQPPVAPGSTRVVHPGRMTIADLAAYRVTQPAPARTSYRGLDVYSAAAPAGGLSTGEALNILETTDLAKASQTEYLHRFMEATKLAFADRTRWVGDPSRADVPAGQLLSQRYADSRACLIRAGAALPAPTGAGDPRNPRPCAANGSPAKPGNEAERTTHLVVTDRWGNAVSYTSTIESEGGNGIVVPGRGFLLNNELTDFNFVPALPGGQDPNLPGACKRPRSAMSPVIVLDRGRLVLAAGSPGGGTIITTVTQILAERYGRGRTLLEAVATPRVSQRNTAVATAEPVFLASSDRAALESLGHRFGEVAEIGAATAIERLPDGRWQAVAEPVRRGGGAARVVNPS</sequence>
<keyword evidence="8" id="KW-1185">Reference proteome</keyword>
<evidence type="ECO:0000256" key="3">
    <source>
        <dbReference type="ARBA" id="ARBA00022801"/>
    </source>
</evidence>
<dbReference type="InterPro" id="IPR029055">
    <property type="entry name" value="Ntn_hydrolases_N"/>
</dbReference>
<dbReference type="Proteomes" id="UP001271792">
    <property type="component" value="Unassembled WGS sequence"/>
</dbReference>
<keyword evidence="4" id="KW-0865">Zymogen</keyword>
<reference evidence="7 8" key="2">
    <citation type="submission" date="2023-11" db="EMBL/GenBank/DDBJ databases">
        <authorList>
            <person name="Lara A.C."/>
            <person name="Chronakova A."/>
        </authorList>
    </citation>
    <scope>NUCLEOTIDE SEQUENCE [LARGE SCALE GENOMIC DNA]</scope>
    <source>
        <strain evidence="7 8">BCCO 10_0798</strain>
    </source>
</reference>